<dbReference type="Proteomes" id="UP000319852">
    <property type="component" value="Chromosome"/>
</dbReference>
<keyword evidence="2" id="KW-0378">Hydrolase</keyword>
<dbReference type="AlphaFoldDB" id="A0A517MS42"/>
<dbReference type="EMBL" id="CP036263">
    <property type="protein sequence ID" value="QDS97696.1"/>
    <property type="molecule type" value="Genomic_DNA"/>
</dbReference>
<organism evidence="2 3">
    <name type="scientific">Adhaeretor mobilis</name>
    <dbReference type="NCBI Taxonomy" id="1930276"/>
    <lineage>
        <taxon>Bacteria</taxon>
        <taxon>Pseudomonadati</taxon>
        <taxon>Planctomycetota</taxon>
        <taxon>Planctomycetia</taxon>
        <taxon>Pirellulales</taxon>
        <taxon>Lacipirellulaceae</taxon>
        <taxon>Adhaeretor</taxon>
    </lineage>
</organism>
<dbReference type="InterPro" id="IPR004843">
    <property type="entry name" value="Calcineurin-like_PHP"/>
</dbReference>
<keyword evidence="3" id="KW-1185">Reference proteome</keyword>
<reference evidence="2 3" key="1">
    <citation type="submission" date="2019-02" db="EMBL/GenBank/DDBJ databases">
        <title>Deep-cultivation of Planctomycetes and their phenomic and genomic characterization uncovers novel biology.</title>
        <authorList>
            <person name="Wiegand S."/>
            <person name="Jogler M."/>
            <person name="Boedeker C."/>
            <person name="Pinto D."/>
            <person name="Vollmers J."/>
            <person name="Rivas-Marin E."/>
            <person name="Kohn T."/>
            <person name="Peeters S.H."/>
            <person name="Heuer A."/>
            <person name="Rast P."/>
            <person name="Oberbeckmann S."/>
            <person name="Bunk B."/>
            <person name="Jeske O."/>
            <person name="Meyerdierks A."/>
            <person name="Storesund J.E."/>
            <person name="Kallscheuer N."/>
            <person name="Luecker S."/>
            <person name="Lage O.M."/>
            <person name="Pohl T."/>
            <person name="Merkel B.J."/>
            <person name="Hornburger P."/>
            <person name="Mueller R.-W."/>
            <person name="Bruemmer F."/>
            <person name="Labrenz M."/>
            <person name="Spormann A.M."/>
            <person name="Op den Camp H."/>
            <person name="Overmann J."/>
            <person name="Amann R."/>
            <person name="Jetten M.S.M."/>
            <person name="Mascher T."/>
            <person name="Medema M.H."/>
            <person name="Devos D.P."/>
            <person name="Kaster A.-K."/>
            <person name="Ovreas L."/>
            <person name="Rohde M."/>
            <person name="Galperin M.Y."/>
            <person name="Jogler C."/>
        </authorList>
    </citation>
    <scope>NUCLEOTIDE SEQUENCE [LARGE SCALE GENOMIC DNA]</scope>
    <source>
        <strain evidence="2 3">HG15A2</strain>
    </source>
</reference>
<accession>A0A517MS42</accession>
<dbReference type="PANTHER" id="PTHR42850">
    <property type="entry name" value="METALLOPHOSPHOESTERASE"/>
    <property type="match status" value="1"/>
</dbReference>
<sequence length="304" mass="34653">MTSLVRKLFSGPIDLVGDVHGEIGALETLLDRLGYAANGTHPQARRLVFLGDLTDRGPDSPAVIQRVSELIAAERAQCVLGNHDLNILLKDRKHDNHWFYGEPWALDGETETPARLADEATRQRTLDHFRQLPIALERDDLRVVHACWDDAAIEAVRNETDAAALLRQSQEQIEASFADHPEWDEVDRGLALQNLNPVRLLTSGREQRAAEPFFASGKLRRQERAPWWNAYDAEVLCVYGHYSRFRDAEEPMSNPVCIDFAVAKRWKERQEGKQPKEFRSRLGALRLPERELVYDQGESERLAE</sequence>
<dbReference type="InterPro" id="IPR029052">
    <property type="entry name" value="Metallo-depent_PP-like"/>
</dbReference>
<dbReference type="EC" id="3.6.1.17" evidence="2"/>
<dbReference type="KEGG" id="amob:HG15A2_09600"/>
<dbReference type="InterPro" id="IPR050126">
    <property type="entry name" value="Ap4A_hydrolase"/>
</dbReference>
<proteinExistence type="predicted"/>
<protein>
    <submittedName>
        <fullName evidence="2">Bis(5'-nucleosyl)-tetraphosphatase PrpE [asymmetrical]</fullName>
        <ecNumber evidence="2">3.6.1.17</ecNumber>
    </submittedName>
</protein>
<dbReference type="GO" id="GO:0004081">
    <property type="term" value="F:bis(5'-nucleosyl)-tetraphosphatase (asymmetrical) activity"/>
    <property type="evidence" value="ECO:0007669"/>
    <property type="project" value="UniProtKB-EC"/>
</dbReference>
<name>A0A517MS42_9BACT</name>
<evidence type="ECO:0000259" key="1">
    <source>
        <dbReference type="Pfam" id="PF00149"/>
    </source>
</evidence>
<dbReference type="GO" id="GO:0016791">
    <property type="term" value="F:phosphatase activity"/>
    <property type="evidence" value="ECO:0007669"/>
    <property type="project" value="TreeGrafter"/>
</dbReference>
<dbReference type="Gene3D" id="3.60.21.10">
    <property type="match status" value="1"/>
</dbReference>
<dbReference type="RefSeq" id="WP_145058274.1">
    <property type="nucleotide sequence ID" value="NZ_CP036263.1"/>
</dbReference>
<evidence type="ECO:0000313" key="2">
    <source>
        <dbReference type="EMBL" id="QDS97696.1"/>
    </source>
</evidence>
<dbReference type="SUPFAM" id="SSF56300">
    <property type="entry name" value="Metallo-dependent phosphatases"/>
    <property type="match status" value="1"/>
</dbReference>
<evidence type="ECO:0000313" key="3">
    <source>
        <dbReference type="Proteomes" id="UP000319852"/>
    </source>
</evidence>
<feature type="domain" description="Calcineurin-like phosphoesterase" evidence="1">
    <location>
        <begin position="12"/>
        <end position="150"/>
    </location>
</feature>
<dbReference type="Pfam" id="PF00149">
    <property type="entry name" value="Metallophos"/>
    <property type="match status" value="1"/>
</dbReference>
<dbReference type="PANTHER" id="PTHR42850:SF4">
    <property type="entry name" value="ZINC-DEPENDENT ENDOPOLYPHOSPHATASE"/>
    <property type="match status" value="1"/>
</dbReference>
<gene>
    <name evidence="2" type="primary">prpE</name>
    <name evidence="2" type="ORF">HG15A2_09600</name>
</gene>
<dbReference type="GO" id="GO:0005737">
    <property type="term" value="C:cytoplasm"/>
    <property type="evidence" value="ECO:0007669"/>
    <property type="project" value="TreeGrafter"/>
</dbReference>
<dbReference type="OrthoDB" id="9779903at2"/>